<reference evidence="11" key="2">
    <citation type="submission" date="2025-08" db="UniProtKB">
        <authorList>
            <consortium name="Ensembl"/>
        </authorList>
    </citation>
    <scope>IDENTIFICATION</scope>
</reference>
<keyword evidence="4" id="KW-0677">Repeat</keyword>
<sequence>MAAGGLCVTESWIRGKLRLRHRCLADVRTLRLAGTDNEKISHLGSSLKNFVRLKSLDLSYNALVSVAGIEHLPMLEELDLYFNQIASLQDVMILCNLRNLRELDLRLNPLVKTRPDYRLYLVYALTRLRRLDDCPVRDRERRAAIVQFTSEAGLETRQEIIKLLLVCRGSDLRVATVNRLTKMLSVLDSNDEAALNFVSRQNRPQKAPQQSETMSSAPQGERSHVYRYESASETQVEGFIPELPYLNISVRADSAGLHTSALLSDGLTCCLNCLIAFKMNDAFSFSLSAGMEYDQKANALQTSTPSPTGPTILDDQILHPPTLSYRHTGHYRRPLELMLGLLTDHWADKKGQYQNRHFMTDAVKILSLMEDDVVNGEREVQMLRRAMDTLNAQSEERDREQRSAVQNLSAKLNQAHGTIENLNQQLKMILEQNVCLQKELIELKESLLSARSEIRTSASDDGEQ</sequence>
<keyword evidence="12" id="KW-1185">Reference proteome</keyword>
<name>A0AAY3ZVZ9_9TELE</name>
<feature type="coiled-coil region" evidence="9">
    <location>
        <begin position="373"/>
        <end position="453"/>
    </location>
</feature>
<reference evidence="11" key="3">
    <citation type="submission" date="2025-09" db="UniProtKB">
        <authorList>
            <consortium name="Ensembl"/>
        </authorList>
    </citation>
    <scope>IDENTIFICATION</scope>
</reference>
<organism evidence="11 12">
    <name type="scientific">Denticeps clupeoides</name>
    <name type="common">denticle herring</name>
    <dbReference type="NCBI Taxonomy" id="299321"/>
    <lineage>
        <taxon>Eukaryota</taxon>
        <taxon>Metazoa</taxon>
        <taxon>Chordata</taxon>
        <taxon>Craniata</taxon>
        <taxon>Vertebrata</taxon>
        <taxon>Euteleostomi</taxon>
        <taxon>Actinopterygii</taxon>
        <taxon>Neopterygii</taxon>
        <taxon>Teleostei</taxon>
        <taxon>Clupei</taxon>
        <taxon>Clupeiformes</taxon>
        <taxon>Denticipitoidei</taxon>
        <taxon>Denticipitidae</taxon>
        <taxon>Denticeps</taxon>
    </lineage>
</organism>
<keyword evidence="2" id="KW-0963">Cytoplasm</keyword>
<evidence type="ECO:0000256" key="2">
    <source>
        <dbReference type="ARBA" id="ARBA00022490"/>
    </source>
</evidence>
<evidence type="ECO:0000256" key="9">
    <source>
        <dbReference type="SAM" id="Coils"/>
    </source>
</evidence>
<accession>A0AAY3ZVZ9</accession>
<dbReference type="Gene3D" id="3.80.10.10">
    <property type="entry name" value="Ribonuclease Inhibitor"/>
    <property type="match status" value="1"/>
</dbReference>
<dbReference type="PROSITE" id="PS51450">
    <property type="entry name" value="LRR"/>
    <property type="match status" value="2"/>
</dbReference>
<evidence type="ECO:0000256" key="1">
    <source>
        <dbReference type="ARBA" id="ARBA00004300"/>
    </source>
</evidence>
<evidence type="ECO:0000256" key="7">
    <source>
        <dbReference type="ARBA" id="ARBA00061023"/>
    </source>
</evidence>
<dbReference type="FunFam" id="3.80.10.10:FF:000489">
    <property type="entry name" value="Centrosomal protein of 72 kDa"/>
    <property type="match status" value="1"/>
</dbReference>
<dbReference type="GO" id="GO:0034451">
    <property type="term" value="C:centriolar satellite"/>
    <property type="evidence" value="ECO:0007669"/>
    <property type="project" value="UniProtKB-ARBA"/>
</dbReference>
<keyword evidence="5 9" id="KW-0175">Coiled coil</keyword>
<keyword evidence="3" id="KW-0433">Leucine-rich repeat</keyword>
<evidence type="ECO:0000256" key="5">
    <source>
        <dbReference type="ARBA" id="ARBA00023054"/>
    </source>
</evidence>
<dbReference type="InterPro" id="IPR055320">
    <property type="entry name" value="CEP72-like"/>
</dbReference>
<proteinExistence type="inferred from homology"/>
<comment type="subcellular location">
    <subcellularLocation>
        <location evidence="1">Cytoplasm</location>
        <location evidence="1">Cytoskeleton</location>
        <location evidence="1">Microtubule organizing center</location>
        <location evidence="1">Centrosome</location>
    </subcellularLocation>
</comment>
<dbReference type="InterPro" id="IPR032675">
    <property type="entry name" value="LRR_dom_sf"/>
</dbReference>
<feature type="compositionally biased region" description="Polar residues" evidence="10">
    <location>
        <begin position="200"/>
        <end position="218"/>
    </location>
</feature>
<dbReference type="InterPro" id="IPR001611">
    <property type="entry name" value="Leu-rich_rpt"/>
</dbReference>
<dbReference type="PANTHER" id="PTHR23311">
    <property type="entry name" value="HEAT SHOCK REGULATED 2"/>
    <property type="match status" value="1"/>
</dbReference>
<gene>
    <name evidence="11" type="primary">CEP72</name>
</gene>
<feature type="region of interest" description="Disordered" evidence="10">
    <location>
        <begin position="200"/>
        <end position="222"/>
    </location>
</feature>
<dbReference type="SUPFAM" id="SSF52058">
    <property type="entry name" value="L domain-like"/>
    <property type="match status" value="1"/>
</dbReference>
<reference evidence="11 12" key="1">
    <citation type="submission" date="2020-06" db="EMBL/GenBank/DDBJ databases">
        <authorList>
            <consortium name="Wellcome Sanger Institute Data Sharing"/>
        </authorList>
    </citation>
    <scope>NUCLEOTIDE SEQUENCE [LARGE SCALE GENOMIC DNA]</scope>
</reference>
<evidence type="ECO:0000313" key="11">
    <source>
        <dbReference type="Ensembl" id="ENSDCDP00010001268.1"/>
    </source>
</evidence>
<dbReference type="AlphaFoldDB" id="A0AAY3ZVZ9"/>
<evidence type="ECO:0000256" key="8">
    <source>
        <dbReference type="ARBA" id="ARBA00070210"/>
    </source>
</evidence>
<comment type="similarity">
    <text evidence="7">Belongs to the CEP72 family.</text>
</comment>
<evidence type="ECO:0000256" key="10">
    <source>
        <dbReference type="SAM" id="MobiDB-lite"/>
    </source>
</evidence>
<evidence type="ECO:0000256" key="3">
    <source>
        <dbReference type="ARBA" id="ARBA00022614"/>
    </source>
</evidence>
<evidence type="ECO:0000313" key="12">
    <source>
        <dbReference type="Proteomes" id="UP000694580"/>
    </source>
</evidence>
<dbReference type="PANTHER" id="PTHR23311:SF5">
    <property type="entry name" value="CENTROSOMAL PROTEIN OF 72 KDA"/>
    <property type="match status" value="1"/>
</dbReference>
<keyword evidence="6" id="KW-0206">Cytoskeleton</keyword>
<dbReference type="Pfam" id="PF14580">
    <property type="entry name" value="LRR_9"/>
    <property type="match status" value="1"/>
</dbReference>
<dbReference type="Proteomes" id="UP000694580">
    <property type="component" value="Chromosome 5"/>
</dbReference>
<protein>
    <recommendedName>
        <fullName evidence="8">Centrosomal protein of 72 kDa</fullName>
    </recommendedName>
</protein>
<dbReference type="Ensembl" id="ENSDCDT00010001328.1">
    <property type="protein sequence ID" value="ENSDCDP00010001268.1"/>
    <property type="gene ID" value="ENSDCDG00010000667.1"/>
</dbReference>
<dbReference type="GeneTree" id="ENSGT00530000063884"/>
<evidence type="ECO:0000256" key="4">
    <source>
        <dbReference type="ARBA" id="ARBA00022737"/>
    </source>
</evidence>
<evidence type="ECO:0000256" key="6">
    <source>
        <dbReference type="ARBA" id="ARBA00023212"/>
    </source>
</evidence>